<comment type="caution">
    <text evidence="2">The sequence shown here is derived from an EMBL/GenBank/DDBJ whole genome shotgun (WGS) entry which is preliminary data.</text>
</comment>
<dbReference type="EMBL" id="MU864967">
    <property type="protein sequence ID" value="KAK4462822.1"/>
    <property type="molecule type" value="Genomic_DNA"/>
</dbReference>
<evidence type="ECO:0000313" key="2">
    <source>
        <dbReference type="EMBL" id="KAK4462822.1"/>
    </source>
</evidence>
<keyword evidence="1" id="KW-1133">Transmembrane helix</keyword>
<proteinExistence type="predicted"/>
<dbReference type="AlphaFoldDB" id="A0AAV9HQ09"/>
<evidence type="ECO:0000313" key="3">
    <source>
        <dbReference type="Proteomes" id="UP001321749"/>
    </source>
</evidence>
<protein>
    <submittedName>
        <fullName evidence="2">Uncharacterized protein</fullName>
    </submittedName>
</protein>
<name>A0AAV9HQ09_9PEZI</name>
<feature type="transmembrane region" description="Helical" evidence="1">
    <location>
        <begin position="37"/>
        <end position="69"/>
    </location>
</feature>
<organism evidence="2 3">
    <name type="scientific">Cladorrhinum samala</name>
    <dbReference type="NCBI Taxonomy" id="585594"/>
    <lineage>
        <taxon>Eukaryota</taxon>
        <taxon>Fungi</taxon>
        <taxon>Dikarya</taxon>
        <taxon>Ascomycota</taxon>
        <taxon>Pezizomycotina</taxon>
        <taxon>Sordariomycetes</taxon>
        <taxon>Sordariomycetidae</taxon>
        <taxon>Sordariales</taxon>
        <taxon>Podosporaceae</taxon>
        <taxon>Cladorrhinum</taxon>
    </lineage>
</organism>
<keyword evidence="1" id="KW-0472">Membrane</keyword>
<evidence type="ECO:0000256" key="1">
    <source>
        <dbReference type="SAM" id="Phobius"/>
    </source>
</evidence>
<sequence>MNIDHTHIYTDTTTHNTPLGRADVHIYITLPLERVTIIFFSFFVSVCKLLSSPSLILGLVSPIGLILVIDC</sequence>
<accession>A0AAV9HQ09</accession>
<gene>
    <name evidence="2" type="ORF">QBC42DRAFT_76334</name>
</gene>
<keyword evidence="3" id="KW-1185">Reference proteome</keyword>
<reference evidence="2" key="1">
    <citation type="journal article" date="2023" name="Mol. Phylogenet. Evol.">
        <title>Genome-scale phylogeny and comparative genomics of the fungal order Sordariales.</title>
        <authorList>
            <person name="Hensen N."/>
            <person name="Bonometti L."/>
            <person name="Westerberg I."/>
            <person name="Brannstrom I.O."/>
            <person name="Guillou S."/>
            <person name="Cros-Aarteil S."/>
            <person name="Calhoun S."/>
            <person name="Haridas S."/>
            <person name="Kuo A."/>
            <person name="Mondo S."/>
            <person name="Pangilinan J."/>
            <person name="Riley R."/>
            <person name="LaButti K."/>
            <person name="Andreopoulos B."/>
            <person name="Lipzen A."/>
            <person name="Chen C."/>
            <person name="Yan M."/>
            <person name="Daum C."/>
            <person name="Ng V."/>
            <person name="Clum A."/>
            <person name="Steindorff A."/>
            <person name="Ohm R.A."/>
            <person name="Martin F."/>
            <person name="Silar P."/>
            <person name="Natvig D.O."/>
            <person name="Lalanne C."/>
            <person name="Gautier V."/>
            <person name="Ament-Velasquez S.L."/>
            <person name="Kruys A."/>
            <person name="Hutchinson M.I."/>
            <person name="Powell A.J."/>
            <person name="Barry K."/>
            <person name="Miller A.N."/>
            <person name="Grigoriev I.V."/>
            <person name="Debuchy R."/>
            <person name="Gladieux P."/>
            <person name="Hiltunen Thoren M."/>
            <person name="Johannesson H."/>
        </authorList>
    </citation>
    <scope>NUCLEOTIDE SEQUENCE</scope>
    <source>
        <strain evidence="2">PSN324</strain>
    </source>
</reference>
<reference evidence="2" key="2">
    <citation type="submission" date="2023-06" db="EMBL/GenBank/DDBJ databases">
        <authorList>
            <consortium name="Lawrence Berkeley National Laboratory"/>
            <person name="Mondo S.J."/>
            <person name="Hensen N."/>
            <person name="Bonometti L."/>
            <person name="Westerberg I."/>
            <person name="Brannstrom I.O."/>
            <person name="Guillou S."/>
            <person name="Cros-Aarteil S."/>
            <person name="Calhoun S."/>
            <person name="Haridas S."/>
            <person name="Kuo A."/>
            <person name="Pangilinan J."/>
            <person name="Riley R."/>
            <person name="Labutti K."/>
            <person name="Andreopoulos B."/>
            <person name="Lipzen A."/>
            <person name="Chen C."/>
            <person name="Yanf M."/>
            <person name="Daum C."/>
            <person name="Ng V."/>
            <person name="Clum A."/>
            <person name="Steindorff A."/>
            <person name="Ohm R."/>
            <person name="Martin F."/>
            <person name="Silar P."/>
            <person name="Natvig D."/>
            <person name="Lalanne C."/>
            <person name="Gautier V."/>
            <person name="Ament-Velasquez S.L."/>
            <person name="Kruys A."/>
            <person name="Hutchinson M.I."/>
            <person name="Powell A.J."/>
            <person name="Barry K."/>
            <person name="Miller A.N."/>
            <person name="Grigoriev I.V."/>
            <person name="Debuchy R."/>
            <person name="Gladieux P."/>
            <person name="Thoren M.H."/>
            <person name="Johannesson H."/>
        </authorList>
    </citation>
    <scope>NUCLEOTIDE SEQUENCE</scope>
    <source>
        <strain evidence="2">PSN324</strain>
    </source>
</reference>
<dbReference type="Proteomes" id="UP001321749">
    <property type="component" value="Unassembled WGS sequence"/>
</dbReference>
<keyword evidence="1" id="KW-0812">Transmembrane</keyword>